<reference evidence="7" key="1">
    <citation type="submission" date="2015-11" db="EMBL/GenBank/DDBJ databases">
        <title>De novo transcriptome assembly of four potential Pierce s Disease insect vectors from Arizona vineyards.</title>
        <authorList>
            <person name="Tassone E.E."/>
        </authorList>
    </citation>
    <scope>NUCLEOTIDE SEQUENCE</scope>
</reference>
<keyword evidence="3 5" id="KW-1133">Transmembrane helix</keyword>
<feature type="domain" description="Major facilitator superfamily (MFS) profile" evidence="6">
    <location>
        <begin position="1"/>
        <end position="140"/>
    </location>
</feature>
<dbReference type="PANTHER" id="PTHR48021:SF24">
    <property type="entry name" value="MAJOR FACILITATOR SUPERFAMILY (MFS) PROFILE DOMAIN-CONTAINING PROTEIN"/>
    <property type="match status" value="1"/>
</dbReference>
<keyword evidence="4 5" id="KW-0472">Membrane</keyword>
<dbReference type="InterPro" id="IPR050549">
    <property type="entry name" value="MFS_Trehalose_Transporter"/>
</dbReference>
<comment type="subcellular location">
    <subcellularLocation>
        <location evidence="1">Membrane</location>
        <topology evidence="1">Multi-pass membrane protein</topology>
    </subcellularLocation>
</comment>
<dbReference type="Gene3D" id="1.20.1250.20">
    <property type="entry name" value="MFS general substrate transporter like domains"/>
    <property type="match status" value="1"/>
</dbReference>
<evidence type="ECO:0000256" key="1">
    <source>
        <dbReference type="ARBA" id="ARBA00004141"/>
    </source>
</evidence>
<dbReference type="GO" id="GO:0022857">
    <property type="term" value="F:transmembrane transporter activity"/>
    <property type="evidence" value="ECO:0007669"/>
    <property type="project" value="InterPro"/>
</dbReference>
<evidence type="ECO:0000256" key="4">
    <source>
        <dbReference type="ARBA" id="ARBA00023136"/>
    </source>
</evidence>
<keyword evidence="2 5" id="KW-0812">Transmembrane</keyword>
<evidence type="ECO:0000313" key="7">
    <source>
        <dbReference type="EMBL" id="JAS64276.1"/>
    </source>
</evidence>
<dbReference type="Pfam" id="PF00083">
    <property type="entry name" value="Sugar_tr"/>
    <property type="match status" value="1"/>
</dbReference>
<feature type="transmembrane region" description="Helical" evidence="5">
    <location>
        <begin position="48"/>
        <end position="72"/>
    </location>
</feature>
<dbReference type="SUPFAM" id="SSF103473">
    <property type="entry name" value="MFS general substrate transporter"/>
    <property type="match status" value="1"/>
</dbReference>
<dbReference type="AlphaFoldDB" id="A0A1B6GPB4"/>
<sequence length="184" mass="20827">MGILTSVLLNKFGRRTLFMVSGIGMSIFIFISGYYTKEITQGHMEKSIIPIICIMIYISVGVIGFMSIPWTMTAELFPIEIRGVGQSLAMSYVNLVTFGVLKVYPFMDEMLGGAYVVQWLFSASSLIATVFVFVFLPETRNRTLGEIQDYFENNTIYLLHKPNPTNRTDVMEIGCESFKLREPV</sequence>
<dbReference type="PROSITE" id="PS50850">
    <property type="entry name" value="MFS"/>
    <property type="match status" value="1"/>
</dbReference>
<feature type="transmembrane region" description="Helical" evidence="5">
    <location>
        <begin position="16"/>
        <end position="36"/>
    </location>
</feature>
<dbReference type="EMBL" id="GECZ01005493">
    <property type="protein sequence ID" value="JAS64276.1"/>
    <property type="molecule type" value="Transcribed_RNA"/>
</dbReference>
<evidence type="ECO:0000256" key="2">
    <source>
        <dbReference type="ARBA" id="ARBA00022692"/>
    </source>
</evidence>
<dbReference type="InterPro" id="IPR020846">
    <property type="entry name" value="MFS_dom"/>
</dbReference>
<evidence type="ECO:0000259" key="6">
    <source>
        <dbReference type="PROSITE" id="PS50850"/>
    </source>
</evidence>
<evidence type="ECO:0000256" key="5">
    <source>
        <dbReference type="SAM" id="Phobius"/>
    </source>
</evidence>
<gene>
    <name evidence="7" type="ORF">g.10197</name>
</gene>
<evidence type="ECO:0000256" key="3">
    <source>
        <dbReference type="ARBA" id="ARBA00022989"/>
    </source>
</evidence>
<dbReference type="GO" id="GO:0016020">
    <property type="term" value="C:membrane"/>
    <property type="evidence" value="ECO:0007669"/>
    <property type="project" value="UniProtKB-SubCell"/>
</dbReference>
<dbReference type="PANTHER" id="PTHR48021">
    <property type="match status" value="1"/>
</dbReference>
<name>A0A1B6GPB4_9HEMI</name>
<protein>
    <recommendedName>
        <fullName evidence="6">Major facilitator superfamily (MFS) profile domain-containing protein</fullName>
    </recommendedName>
</protein>
<accession>A0A1B6GPB4</accession>
<proteinExistence type="predicted"/>
<dbReference type="InterPro" id="IPR005828">
    <property type="entry name" value="MFS_sugar_transport-like"/>
</dbReference>
<dbReference type="InterPro" id="IPR036259">
    <property type="entry name" value="MFS_trans_sf"/>
</dbReference>
<organism evidence="7">
    <name type="scientific">Cuerna arida</name>
    <dbReference type="NCBI Taxonomy" id="1464854"/>
    <lineage>
        <taxon>Eukaryota</taxon>
        <taxon>Metazoa</taxon>
        <taxon>Ecdysozoa</taxon>
        <taxon>Arthropoda</taxon>
        <taxon>Hexapoda</taxon>
        <taxon>Insecta</taxon>
        <taxon>Pterygota</taxon>
        <taxon>Neoptera</taxon>
        <taxon>Paraneoptera</taxon>
        <taxon>Hemiptera</taxon>
        <taxon>Auchenorrhyncha</taxon>
        <taxon>Membracoidea</taxon>
        <taxon>Cicadellidae</taxon>
        <taxon>Cicadellinae</taxon>
        <taxon>Proconiini</taxon>
        <taxon>Cuerna</taxon>
    </lineage>
</organism>
<feature type="transmembrane region" description="Helical" evidence="5">
    <location>
        <begin position="116"/>
        <end position="136"/>
    </location>
</feature>